<evidence type="ECO:0000256" key="2">
    <source>
        <dbReference type="ARBA" id="ARBA00022676"/>
    </source>
</evidence>
<keyword evidence="6 11" id="KW-0472">Membrane</keyword>
<evidence type="ECO:0000256" key="5">
    <source>
        <dbReference type="ARBA" id="ARBA00022989"/>
    </source>
</evidence>
<sequence length="794" mass="89864">MADKSSSLPPLCERISYKSRSLRAVDLTILGLLFSLLLYRIRHMSQNDTVWVVAFLCECCFTFIWLLITCTKWSPAEYKPYLDRLDERVHELPSVDMFVTTADPVREPPILVVNTVLSLLAVNYPANKLACYVSDDGCSPLTYFSLKEASMFAKIWVLFCKKYSVRVRAPFRYFLNPIDAKDDSEFSRDWEMTKREYEELVQKVEDATGNSYWLDAGDDFEAFSNTKPSDHSTIVKVIWENEEGVGDEKEVPHFVYISREKKPNYLHHYKAGAMNFLVVTNHALWYVISMHLKLNNPGNIAFEYNRIINFEQVRVSGLMTNAPYMLNVDCDMYANEADVVRQAMCIFMEGSMNPNHCAFVQFPQKFYDSNSDEIVVLQSYVGRGFAGIQGPVYAGSGCFLTRRVMYGLSVDDLEEDRNLSSISKRKLLAAERLERDFGKSKEMVKSVVDALQRKSNPQDTLINSSEAAQAVGHCHYEYQTSWGKTVGWLYDSTTEDAHTSIGIHSRGWTSSYISPEPPAFLRCMPPGGPEAMLQQRRWATGLLEILFTKQNPLNGSSCKKIRFRQSLAYLYIFTWGLRSIPELFYCLLPAYCVLHGSALFPKGVCIGIVVTLVGMHCLYTLWEFTSLGFSVHSWYASQSFWRIKTTGSWLFSIPDIILKLLGVSNTIFIVTKKTISKTRLESGDRPSQKEDDGSNPDSNKFEFDGSLYFLPGTFILLVNLTAIAGFSMCLQRSSRSYGGSGSSMIDACGCILVVILFLPFLIGLFEKGKYGIPLSTLSKAAFLAVLFVVFSVRN</sequence>
<keyword evidence="7" id="KW-0961">Cell wall biogenesis/degradation</keyword>
<accession>A0A816JVT0</accession>
<feature type="transmembrane region" description="Helical" evidence="11">
    <location>
        <begin position="603"/>
        <end position="622"/>
    </location>
</feature>
<feature type="binding site" evidence="9">
    <location>
        <position position="107"/>
    </location>
    <ligand>
        <name>UDP-alpha-D-glucose</name>
        <dbReference type="ChEBI" id="CHEBI:58885"/>
    </ligand>
</feature>
<dbReference type="PANTHER" id="PTHR13301">
    <property type="entry name" value="X-BOX TRANSCRIPTION FACTOR-RELATED"/>
    <property type="match status" value="1"/>
</dbReference>
<feature type="active site" evidence="8">
    <location>
        <position position="136"/>
    </location>
</feature>
<evidence type="ECO:0000256" key="1">
    <source>
        <dbReference type="ARBA" id="ARBA00004127"/>
    </source>
</evidence>
<evidence type="ECO:0000256" key="11">
    <source>
        <dbReference type="SAM" id="Phobius"/>
    </source>
</evidence>
<dbReference type="GO" id="GO:0016760">
    <property type="term" value="F:cellulose synthase (UDP-forming) activity"/>
    <property type="evidence" value="ECO:0007669"/>
    <property type="project" value="InterPro"/>
</dbReference>
<feature type="transmembrane region" description="Helical" evidence="11">
    <location>
        <begin position="50"/>
        <end position="68"/>
    </location>
</feature>
<keyword evidence="3" id="KW-0808">Transferase</keyword>
<evidence type="ECO:0000256" key="9">
    <source>
        <dbReference type="PIRSR" id="PIRSR605150-2"/>
    </source>
</evidence>
<reference evidence="12" key="1">
    <citation type="submission" date="2021-01" db="EMBL/GenBank/DDBJ databases">
        <authorList>
            <consortium name="Genoscope - CEA"/>
            <person name="William W."/>
        </authorList>
    </citation>
    <scope>NUCLEOTIDE SEQUENCE</scope>
</reference>
<feature type="active site" evidence="8">
    <location>
        <position position="496"/>
    </location>
</feature>
<keyword evidence="5 11" id="KW-1133">Transmembrane helix</keyword>
<dbReference type="InterPro" id="IPR029044">
    <property type="entry name" value="Nucleotide-diphossugar_trans"/>
</dbReference>
<protein>
    <submittedName>
        <fullName evidence="12">(rape) hypothetical protein</fullName>
    </submittedName>
</protein>
<feature type="transmembrane region" description="Helical" evidence="11">
    <location>
        <begin position="20"/>
        <end position="38"/>
    </location>
</feature>
<gene>
    <name evidence="12" type="ORF">DARMORV10_C04P62020.1</name>
</gene>
<dbReference type="AlphaFoldDB" id="A0A816JVT0"/>
<feature type="transmembrane region" description="Helical" evidence="11">
    <location>
        <begin position="708"/>
        <end position="730"/>
    </location>
</feature>
<feature type="transmembrane region" description="Helical" evidence="11">
    <location>
        <begin position="568"/>
        <end position="591"/>
    </location>
</feature>
<evidence type="ECO:0000256" key="8">
    <source>
        <dbReference type="PIRSR" id="PIRSR605150-1"/>
    </source>
</evidence>
<dbReference type="Proteomes" id="UP001295469">
    <property type="component" value="Chromosome C04"/>
</dbReference>
<dbReference type="InterPro" id="IPR005150">
    <property type="entry name" value="Cellulose_synth"/>
</dbReference>
<evidence type="ECO:0000256" key="4">
    <source>
        <dbReference type="ARBA" id="ARBA00022692"/>
    </source>
</evidence>
<dbReference type="GO" id="GO:0071555">
    <property type="term" value="P:cell wall organization"/>
    <property type="evidence" value="ECO:0007669"/>
    <property type="project" value="UniProtKB-KW"/>
</dbReference>
<feature type="transmembrane region" description="Helical" evidence="11">
    <location>
        <begin position="770"/>
        <end position="792"/>
    </location>
</feature>
<organism evidence="12">
    <name type="scientific">Brassica napus</name>
    <name type="common">Rape</name>
    <dbReference type="NCBI Taxonomy" id="3708"/>
    <lineage>
        <taxon>Eukaryota</taxon>
        <taxon>Viridiplantae</taxon>
        <taxon>Streptophyta</taxon>
        <taxon>Embryophyta</taxon>
        <taxon>Tracheophyta</taxon>
        <taxon>Spermatophyta</taxon>
        <taxon>Magnoliopsida</taxon>
        <taxon>eudicotyledons</taxon>
        <taxon>Gunneridae</taxon>
        <taxon>Pentapetalae</taxon>
        <taxon>rosids</taxon>
        <taxon>malvids</taxon>
        <taxon>Brassicales</taxon>
        <taxon>Brassicaceae</taxon>
        <taxon>Brassiceae</taxon>
        <taxon>Brassica</taxon>
    </lineage>
</organism>
<dbReference type="GO" id="GO:0030244">
    <property type="term" value="P:cellulose biosynthetic process"/>
    <property type="evidence" value="ECO:0007669"/>
    <property type="project" value="InterPro"/>
</dbReference>
<feature type="binding site" evidence="10">
    <location>
        <position position="329"/>
    </location>
    <ligand>
        <name>Mn(2+)</name>
        <dbReference type="ChEBI" id="CHEBI:29035"/>
    </ligand>
</feature>
<evidence type="ECO:0000313" key="12">
    <source>
        <dbReference type="EMBL" id="CAF1866090.1"/>
    </source>
</evidence>
<comment type="subcellular location">
    <subcellularLocation>
        <location evidence="1">Endomembrane system</location>
        <topology evidence="1">Multi-pass membrane protein</topology>
    </subcellularLocation>
</comment>
<proteinExistence type="predicted"/>
<dbReference type="EMBL" id="HG994368">
    <property type="protein sequence ID" value="CAF1866090.1"/>
    <property type="molecule type" value="Genomic_DNA"/>
</dbReference>
<dbReference type="Pfam" id="PF03552">
    <property type="entry name" value="Cellulose_synt"/>
    <property type="match status" value="2"/>
</dbReference>
<evidence type="ECO:0000256" key="7">
    <source>
        <dbReference type="ARBA" id="ARBA00023316"/>
    </source>
</evidence>
<dbReference type="GO" id="GO:0016020">
    <property type="term" value="C:membrane"/>
    <property type="evidence" value="ECO:0007669"/>
    <property type="project" value="InterPro"/>
</dbReference>
<evidence type="ECO:0000256" key="6">
    <source>
        <dbReference type="ARBA" id="ARBA00023136"/>
    </source>
</evidence>
<dbReference type="GO" id="GO:0012505">
    <property type="term" value="C:endomembrane system"/>
    <property type="evidence" value="ECO:0007669"/>
    <property type="project" value="UniProtKB-SubCell"/>
</dbReference>
<feature type="binding site" evidence="9">
    <location>
        <position position="136"/>
    </location>
    <ligand>
        <name>UDP-alpha-D-glucose</name>
        <dbReference type="ChEBI" id="CHEBI:58885"/>
    </ligand>
</feature>
<feature type="transmembrane region" description="Helical" evidence="11">
    <location>
        <begin position="742"/>
        <end position="764"/>
    </location>
</feature>
<keyword evidence="4 11" id="KW-0812">Transmembrane</keyword>
<evidence type="ECO:0000256" key="10">
    <source>
        <dbReference type="PIRSR" id="PIRSR605150-3"/>
    </source>
</evidence>
<keyword evidence="2" id="KW-0328">Glycosyltransferase</keyword>
<name>A0A816JVT0_BRANA</name>
<feature type="binding site" evidence="10">
    <location>
        <position position="270"/>
    </location>
    <ligand>
        <name>Mn(2+)</name>
        <dbReference type="ChEBI" id="CHEBI:29035"/>
    </ligand>
</feature>
<evidence type="ECO:0000256" key="3">
    <source>
        <dbReference type="ARBA" id="ARBA00022679"/>
    </source>
</evidence>
<dbReference type="Gene3D" id="3.90.550.10">
    <property type="entry name" value="Spore Coat Polysaccharide Biosynthesis Protein SpsA, Chain A"/>
    <property type="match status" value="1"/>
</dbReference>